<evidence type="ECO:0000256" key="1">
    <source>
        <dbReference type="ARBA" id="ARBA00006432"/>
    </source>
</evidence>
<comment type="similarity">
    <text evidence="1">Belongs to the ATP-dependent AMP-binding enzyme family.</text>
</comment>
<reference evidence="5 6" key="1">
    <citation type="submission" date="2021-07" db="EMBL/GenBank/DDBJ databases">
        <title>Paenibacillus radiodurans sp. nov., isolated from the southeastern edge of Tengger Desert.</title>
        <authorList>
            <person name="Zhang G."/>
        </authorList>
    </citation>
    <scope>NUCLEOTIDE SEQUENCE [LARGE SCALE GENOMIC DNA]</scope>
    <source>
        <strain evidence="5 6">DT7-4</strain>
    </source>
</reference>
<evidence type="ECO:0000256" key="2">
    <source>
        <dbReference type="ARBA" id="ARBA00022598"/>
    </source>
</evidence>
<accession>A0ABS7DBG3</accession>
<keyword evidence="2" id="KW-0436">Ligase</keyword>
<dbReference type="InterPro" id="IPR042099">
    <property type="entry name" value="ANL_N_sf"/>
</dbReference>
<dbReference type="InterPro" id="IPR018247">
    <property type="entry name" value="EF_Hand_1_Ca_BS"/>
</dbReference>
<dbReference type="CDD" id="cd04433">
    <property type="entry name" value="AFD_class_I"/>
    <property type="match status" value="1"/>
</dbReference>
<protein>
    <submittedName>
        <fullName evidence="5">AMP-binding protein</fullName>
    </submittedName>
</protein>
<evidence type="ECO:0000313" key="6">
    <source>
        <dbReference type="Proteomes" id="UP000812277"/>
    </source>
</evidence>
<dbReference type="Proteomes" id="UP000812277">
    <property type="component" value="Unassembled WGS sequence"/>
</dbReference>
<evidence type="ECO:0000259" key="4">
    <source>
        <dbReference type="Pfam" id="PF13193"/>
    </source>
</evidence>
<dbReference type="SUPFAM" id="SSF56801">
    <property type="entry name" value="Acetyl-CoA synthetase-like"/>
    <property type="match status" value="1"/>
</dbReference>
<sequence length="424" mass="46238">MIVINNTPFSKEEIDAEADRLFRSECLRAIEGKIVAICSQQPNVIIGVVFKLMAGHGSLLLLPADTPLQTALNQAEAAGCAVLIHGDNSELFSIEGHERAVPGSLLQFSSGTTGAPKLIRRSWSEVRTEIKNYNLALASANEGTTTETPIIFIPLSHSFGLIAGALTAIERGVQPVIVTEKNPKYWVSKIRSIPESLVYCVPYMIKLMRSMSRGSLRFHKVITSGSMLPDDLFRELAASSTCCMQQYGSTETGAISIALHCDGPTNVGKPLRHITLEAANHSAEPGEIVVRLEGKDEGVHTRDLGYLNENGDLQLLGRMDDLINVSGLKVIPVEVESVILAHPKVREVVVFRGRHPVWGEAVRAMVIADTDTDMDGAVSAEEIKTWCMGQLPSYKVPGMVEFVQEIPRNAGGKINRKMLQEMES</sequence>
<dbReference type="Pfam" id="PF13193">
    <property type="entry name" value="AMP-binding_C"/>
    <property type="match status" value="1"/>
</dbReference>
<dbReference type="InterPro" id="IPR020845">
    <property type="entry name" value="AMP-binding_CS"/>
</dbReference>
<dbReference type="EMBL" id="JAHZIJ010000013">
    <property type="protein sequence ID" value="MBW7476498.1"/>
    <property type="molecule type" value="Genomic_DNA"/>
</dbReference>
<comment type="caution">
    <text evidence="5">The sequence shown here is derived from an EMBL/GenBank/DDBJ whole genome shotgun (WGS) entry which is preliminary data.</text>
</comment>
<dbReference type="PANTHER" id="PTHR43201:SF5">
    <property type="entry name" value="MEDIUM-CHAIN ACYL-COA LIGASE ACSF2, MITOCHONDRIAL"/>
    <property type="match status" value="1"/>
</dbReference>
<gene>
    <name evidence="5" type="ORF">K0T92_17325</name>
</gene>
<dbReference type="PANTHER" id="PTHR43201">
    <property type="entry name" value="ACYL-COA SYNTHETASE"/>
    <property type="match status" value="1"/>
</dbReference>
<feature type="domain" description="AMP-dependent synthetase/ligase" evidence="3">
    <location>
        <begin position="105"/>
        <end position="291"/>
    </location>
</feature>
<dbReference type="Gene3D" id="3.40.50.12780">
    <property type="entry name" value="N-terminal domain of ligase-like"/>
    <property type="match status" value="1"/>
</dbReference>
<dbReference type="InterPro" id="IPR045851">
    <property type="entry name" value="AMP-bd_C_sf"/>
</dbReference>
<feature type="domain" description="AMP-binding enzyme C-terminal" evidence="4">
    <location>
        <begin position="334"/>
        <end position="413"/>
    </location>
</feature>
<evidence type="ECO:0000313" key="5">
    <source>
        <dbReference type="EMBL" id="MBW7476498.1"/>
    </source>
</evidence>
<dbReference type="InterPro" id="IPR025110">
    <property type="entry name" value="AMP-bd_C"/>
</dbReference>
<organism evidence="5 6">
    <name type="scientific">Paenibacillus oenotherae</name>
    <dbReference type="NCBI Taxonomy" id="1435645"/>
    <lineage>
        <taxon>Bacteria</taxon>
        <taxon>Bacillati</taxon>
        <taxon>Bacillota</taxon>
        <taxon>Bacilli</taxon>
        <taxon>Bacillales</taxon>
        <taxon>Paenibacillaceae</taxon>
        <taxon>Paenibacillus</taxon>
    </lineage>
</organism>
<name>A0ABS7DBG3_9BACL</name>
<evidence type="ECO:0000259" key="3">
    <source>
        <dbReference type="Pfam" id="PF00501"/>
    </source>
</evidence>
<dbReference type="PROSITE" id="PS00018">
    <property type="entry name" value="EF_HAND_1"/>
    <property type="match status" value="1"/>
</dbReference>
<dbReference type="Pfam" id="PF00501">
    <property type="entry name" value="AMP-binding"/>
    <property type="match status" value="1"/>
</dbReference>
<dbReference type="InterPro" id="IPR000873">
    <property type="entry name" value="AMP-dep_synth/lig_dom"/>
</dbReference>
<proteinExistence type="inferred from homology"/>
<keyword evidence="6" id="KW-1185">Reference proteome</keyword>
<dbReference type="PROSITE" id="PS00455">
    <property type="entry name" value="AMP_BINDING"/>
    <property type="match status" value="1"/>
</dbReference>
<dbReference type="Gene3D" id="3.30.300.30">
    <property type="match status" value="1"/>
</dbReference>
<dbReference type="RefSeq" id="WP_219873735.1">
    <property type="nucleotide sequence ID" value="NZ_JAHZIJ010000013.1"/>
</dbReference>